<evidence type="ECO:0000256" key="1">
    <source>
        <dbReference type="SAM" id="SignalP"/>
    </source>
</evidence>
<dbReference type="EMBL" id="KV878336">
    <property type="protein sequence ID" value="OJJ51815.1"/>
    <property type="molecule type" value="Genomic_DNA"/>
</dbReference>
<keyword evidence="3" id="KW-1185">Reference proteome</keyword>
<gene>
    <name evidence="2" type="ORF">ASPZODRAFT_163589</name>
</gene>
<evidence type="ECO:0000313" key="2">
    <source>
        <dbReference type="EMBL" id="OJJ51815.1"/>
    </source>
</evidence>
<dbReference type="InterPro" id="IPR036770">
    <property type="entry name" value="Ankyrin_rpt-contain_sf"/>
</dbReference>
<keyword evidence="1" id="KW-0732">Signal</keyword>
<organism evidence="2 3">
    <name type="scientific">Penicilliopsis zonata CBS 506.65</name>
    <dbReference type="NCBI Taxonomy" id="1073090"/>
    <lineage>
        <taxon>Eukaryota</taxon>
        <taxon>Fungi</taxon>
        <taxon>Dikarya</taxon>
        <taxon>Ascomycota</taxon>
        <taxon>Pezizomycotina</taxon>
        <taxon>Eurotiomycetes</taxon>
        <taxon>Eurotiomycetidae</taxon>
        <taxon>Eurotiales</taxon>
        <taxon>Aspergillaceae</taxon>
        <taxon>Penicilliopsis</taxon>
    </lineage>
</organism>
<dbReference type="Proteomes" id="UP000184188">
    <property type="component" value="Unassembled WGS sequence"/>
</dbReference>
<protein>
    <recommendedName>
        <fullName evidence="4">Fungal N-terminal domain-containing protein</fullName>
    </recommendedName>
</protein>
<sequence length="874" mass="97990">MGDPFSAASSAVGIISLGLATCQQIVDYCSAWRDCDQDIRDLQDKAGGLGSTLISLQQYLIARPATDLMRNDIEIKLQSCQSVIGRLKVKIKSYQLTSSSWTDQIRHVGHKAVYPFKKEGLLEMRDHLQEIQSNLNSSLLVSQLMQTCSLLTTVTDHHVSTTASLVRMESEIAVLQRLLSSPALLQQACNADEAIQATQNVYIPRRPQRGCQCPLKPFSAGQKMHFPTCPRFRSSKQSQTNSNKWSFTSQLLGMSVSVMFASNTGNGGFSICPLLHFRAIVPYDHPSFKAIAELRKPFITIEDIENTINKLHDLFSRGKASPTDVDSNGKTILHRCCFSVDGKLLPSLSRLVQYMIDAGTPLDVVDNNFGYSTLDSLLRIPDILDHVTLDPIIQSSSSITPGVLGYYTALNFKLNLQRIANFLDPDVFNDVVIAIFRRSKDDLKLAVTSFPFLLNTKIRSILPIELSADWAEGIEILLAAGALPRGYALQLAVETNSLASTRMLLRAGCEIGLFLFVLSISTSLLNLLATELASRRQQLKDLAKLHLPSAELARLGIVEDELPDSRAKEICESLTAAGVAVDQKLIVERTDSVFHYCETIESLELLYNAGFKQVDDINYDGWTPILRVGDSYLHKDILPKAHWLLSKGADAYRHYPGSTWTFFHQLFEGLTWCSRKAILTYSKSLKDSKLLSNVSLETMVDDCCCACSGNGCSPELVGFKGLLNDSLDHPFLMRYFDGIFEAMVTINPKQSHTATLVIRLFTFTELDLTHTCCYYLREGRGPPPEIEIERIQEEDTDCLKELEELLKEFNMAYTTLNVPLLQFLRGYWKKRMMEIKTKGPDEEDIIQGQELGVFLKLEREKLWLNPWIEFLVES</sequence>
<dbReference type="SUPFAM" id="SSF48403">
    <property type="entry name" value="Ankyrin repeat"/>
    <property type="match status" value="1"/>
</dbReference>
<dbReference type="GeneID" id="34613099"/>
<name>A0A1L9SX90_9EURO</name>
<feature type="chain" id="PRO_5012024582" description="Fungal N-terminal domain-containing protein" evidence="1">
    <location>
        <begin position="23"/>
        <end position="874"/>
    </location>
</feature>
<evidence type="ECO:0000313" key="3">
    <source>
        <dbReference type="Proteomes" id="UP000184188"/>
    </source>
</evidence>
<accession>A0A1L9SX90</accession>
<dbReference type="RefSeq" id="XP_022586325.1">
    <property type="nucleotide sequence ID" value="XM_022726635.1"/>
</dbReference>
<dbReference type="AlphaFoldDB" id="A0A1L9SX90"/>
<proteinExistence type="predicted"/>
<evidence type="ECO:0008006" key="4">
    <source>
        <dbReference type="Google" id="ProtNLM"/>
    </source>
</evidence>
<dbReference type="OrthoDB" id="1577640at2759"/>
<feature type="signal peptide" evidence="1">
    <location>
        <begin position="1"/>
        <end position="22"/>
    </location>
</feature>
<dbReference type="VEuPathDB" id="FungiDB:ASPZODRAFT_163589"/>
<reference evidence="3" key="1">
    <citation type="journal article" date="2017" name="Genome Biol.">
        <title>Comparative genomics reveals high biological diversity and specific adaptations in the industrially and medically important fungal genus Aspergillus.</title>
        <authorList>
            <person name="de Vries R.P."/>
            <person name="Riley R."/>
            <person name="Wiebenga A."/>
            <person name="Aguilar-Osorio G."/>
            <person name="Amillis S."/>
            <person name="Uchima C.A."/>
            <person name="Anderluh G."/>
            <person name="Asadollahi M."/>
            <person name="Askin M."/>
            <person name="Barry K."/>
            <person name="Battaglia E."/>
            <person name="Bayram O."/>
            <person name="Benocci T."/>
            <person name="Braus-Stromeyer S.A."/>
            <person name="Caldana C."/>
            <person name="Canovas D."/>
            <person name="Cerqueira G.C."/>
            <person name="Chen F."/>
            <person name="Chen W."/>
            <person name="Choi C."/>
            <person name="Clum A."/>
            <person name="Dos Santos R.A."/>
            <person name="Damasio A.R."/>
            <person name="Diallinas G."/>
            <person name="Emri T."/>
            <person name="Fekete E."/>
            <person name="Flipphi M."/>
            <person name="Freyberg S."/>
            <person name="Gallo A."/>
            <person name="Gournas C."/>
            <person name="Habgood R."/>
            <person name="Hainaut M."/>
            <person name="Harispe M.L."/>
            <person name="Henrissat B."/>
            <person name="Hilden K.S."/>
            <person name="Hope R."/>
            <person name="Hossain A."/>
            <person name="Karabika E."/>
            <person name="Karaffa L."/>
            <person name="Karanyi Z."/>
            <person name="Krasevec N."/>
            <person name="Kuo A."/>
            <person name="Kusch H."/>
            <person name="LaButti K."/>
            <person name="Lagendijk E.L."/>
            <person name="Lapidus A."/>
            <person name="Levasseur A."/>
            <person name="Lindquist E."/>
            <person name="Lipzen A."/>
            <person name="Logrieco A.F."/>
            <person name="MacCabe A."/>
            <person name="Maekelae M.R."/>
            <person name="Malavazi I."/>
            <person name="Melin P."/>
            <person name="Meyer V."/>
            <person name="Mielnichuk N."/>
            <person name="Miskei M."/>
            <person name="Molnar A.P."/>
            <person name="Mule G."/>
            <person name="Ngan C.Y."/>
            <person name="Orejas M."/>
            <person name="Orosz E."/>
            <person name="Ouedraogo J.P."/>
            <person name="Overkamp K.M."/>
            <person name="Park H.-S."/>
            <person name="Perrone G."/>
            <person name="Piumi F."/>
            <person name="Punt P.J."/>
            <person name="Ram A.F."/>
            <person name="Ramon A."/>
            <person name="Rauscher S."/>
            <person name="Record E."/>
            <person name="Riano-Pachon D.M."/>
            <person name="Robert V."/>
            <person name="Roehrig J."/>
            <person name="Ruller R."/>
            <person name="Salamov A."/>
            <person name="Salih N.S."/>
            <person name="Samson R.A."/>
            <person name="Sandor E."/>
            <person name="Sanguinetti M."/>
            <person name="Schuetze T."/>
            <person name="Sepcic K."/>
            <person name="Shelest E."/>
            <person name="Sherlock G."/>
            <person name="Sophianopoulou V."/>
            <person name="Squina F.M."/>
            <person name="Sun H."/>
            <person name="Susca A."/>
            <person name="Todd R.B."/>
            <person name="Tsang A."/>
            <person name="Unkles S.E."/>
            <person name="van de Wiele N."/>
            <person name="van Rossen-Uffink D."/>
            <person name="Oliveira J.V."/>
            <person name="Vesth T.C."/>
            <person name="Visser J."/>
            <person name="Yu J.-H."/>
            <person name="Zhou M."/>
            <person name="Andersen M.R."/>
            <person name="Archer D.B."/>
            <person name="Baker S.E."/>
            <person name="Benoit I."/>
            <person name="Brakhage A.A."/>
            <person name="Braus G.H."/>
            <person name="Fischer R."/>
            <person name="Frisvad J.C."/>
            <person name="Goldman G.H."/>
            <person name="Houbraken J."/>
            <person name="Oakley B."/>
            <person name="Pocsi I."/>
            <person name="Scazzocchio C."/>
            <person name="Seiboth B."/>
            <person name="vanKuyk P.A."/>
            <person name="Wortman J."/>
            <person name="Dyer P.S."/>
            <person name="Grigoriev I.V."/>
        </authorList>
    </citation>
    <scope>NUCLEOTIDE SEQUENCE [LARGE SCALE GENOMIC DNA]</scope>
    <source>
        <strain evidence="3">CBS 506.65</strain>
    </source>
</reference>